<accession>A0AAV9RWD0</accession>
<organism evidence="1 2">
    <name type="scientific">Crenichthys baileyi</name>
    <name type="common">White River springfish</name>
    <dbReference type="NCBI Taxonomy" id="28760"/>
    <lineage>
        <taxon>Eukaryota</taxon>
        <taxon>Metazoa</taxon>
        <taxon>Chordata</taxon>
        <taxon>Craniata</taxon>
        <taxon>Vertebrata</taxon>
        <taxon>Euteleostomi</taxon>
        <taxon>Actinopterygii</taxon>
        <taxon>Neopterygii</taxon>
        <taxon>Teleostei</taxon>
        <taxon>Neoteleostei</taxon>
        <taxon>Acanthomorphata</taxon>
        <taxon>Ovalentaria</taxon>
        <taxon>Atherinomorphae</taxon>
        <taxon>Cyprinodontiformes</taxon>
        <taxon>Goodeidae</taxon>
        <taxon>Crenichthys</taxon>
    </lineage>
</organism>
<dbReference type="Proteomes" id="UP001311232">
    <property type="component" value="Unassembled WGS sequence"/>
</dbReference>
<evidence type="ECO:0000313" key="1">
    <source>
        <dbReference type="EMBL" id="KAK5613237.1"/>
    </source>
</evidence>
<dbReference type="AlphaFoldDB" id="A0AAV9RWD0"/>
<protein>
    <submittedName>
        <fullName evidence="1">Uncharacterized protein</fullName>
    </submittedName>
</protein>
<evidence type="ECO:0000313" key="2">
    <source>
        <dbReference type="Proteomes" id="UP001311232"/>
    </source>
</evidence>
<gene>
    <name evidence="1" type="ORF">CRENBAI_025752</name>
</gene>
<sequence>MVNLLICRPESPLLCSADLQTVSSFVAGRHGVYVPAGLHAFGADRPGLCVAGPVARLTFVPARDDVLVPRLTFVPARDDVLVARLTFVPVRGDVLVARLNFVFWFLSLASLPRPPPPARVVFGFCLDSLGV</sequence>
<reference evidence="1 2" key="1">
    <citation type="submission" date="2021-06" db="EMBL/GenBank/DDBJ databases">
        <authorList>
            <person name="Palmer J.M."/>
        </authorList>
    </citation>
    <scope>NUCLEOTIDE SEQUENCE [LARGE SCALE GENOMIC DNA]</scope>
    <source>
        <strain evidence="1 2">MEX-2019</strain>
        <tissue evidence="1">Muscle</tissue>
    </source>
</reference>
<dbReference type="EMBL" id="JAHHUM010001236">
    <property type="protein sequence ID" value="KAK5613237.1"/>
    <property type="molecule type" value="Genomic_DNA"/>
</dbReference>
<keyword evidence="2" id="KW-1185">Reference proteome</keyword>
<name>A0AAV9RWD0_9TELE</name>
<proteinExistence type="predicted"/>
<comment type="caution">
    <text evidence="1">The sequence shown here is derived from an EMBL/GenBank/DDBJ whole genome shotgun (WGS) entry which is preliminary data.</text>
</comment>